<dbReference type="Proteomes" id="UP001059971">
    <property type="component" value="Chromosome 1"/>
</dbReference>
<organism evidence="1 2">
    <name type="scientific">Sphingomonas bisphenolicum</name>
    <dbReference type="NCBI Taxonomy" id="296544"/>
    <lineage>
        <taxon>Bacteria</taxon>
        <taxon>Pseudomonadati</taxon>
        <taxon>Pseudomonadota</taxon>
        <taxon>Alphaproteobacteria</taxon>
        <taxon>Sphingomonadales</taxon>
        <taxon>Sphingomonadaceae</taxon>
        <taxon>Sphingomonas</taxon>
    </lineage>
</organism>
<reference evidence="1" key="1">
    <citation type="submission" date="2018-07" db="EMBL/GenBank/DDBJ databases">
        <title>Complete genome sequence of Sphingomonas bisphenolicum strain AO1, a bisphenol A degradative bacterium isolated from Japanese farm field.</title>
        <authorList>
            <person name="Murakami M."/>
            <person name="Koh M."/>
            <person name="Koba S."/>
            <person name="Matsumura Y."/>
        </authorList>
    </citation>
    <scope>NUCLEOTIDE SEQUENCE</scope>
    <source>
        <strain evidence="1">AO1</strain>
    </source>
</reference>
<dbReference type="InterPro" id="IPR026365">
    <property type="entry name" value="BcepMu_gp16"/>
</dbReference>
<sequence length="91" mass="9774">MTESPTASAARSDDARGFTPQAVAQAKARLTAQGVTYAQWADEHGFSRRLVYEILAGRRACRRGVSHRVAVALGLKNPQAAAAQRLEGVRP</sequence>
<keyword evidence="2" id="KW-1185">Reference proteome</keyword>
<evidence type="ECO:0008006" key="3">
    <source>
        <dbReference type="Google" id="ProtNLM"/>
    </source>
</evidence>
<name>A0ABM7G6F2_9SPHN</name>
<dbReference type="SUPFAM" id="SSF47413">
    <property type="entry name" value="lambda repressor-like DNA-binding domains"/>
    <property type="match status" value="1"/>
</dbReference>
<protein>
    <recommendedName>
        <fullName evidence="3">DNA-binding protein</fullName>
    </recommendedName>
</protein>
<dbReference type="InterPro" id="IPR010982">
    <property type="entry name" value="Lambda_DNA-bd_dom_sf"/>
</dbReference>
<dbReference type="RefSeq" id="WP_261934626.1">
    <property type="nucleotide sequence ID" value="NZ_AP018817.1"/>
</dbReference>
<evidence type="ECO:0000313" key="2">
    <source>
        <dbReference type="Proteomes" id="UP001059971"/>
    </source>
</evidence>
<evidence type="ECO:0000313" key="1">
    <source>
        <dbReference type="EMBL" id="BBF70214.1"/>
    </source>
</evidence>
<gene>
    <name evidence="1" type="ORF">SBA_ch1_24140</name>
</gene>
<proteinExistence type="predicted"/>
<dbReference type="NCBIfam" id="TIGR04111">
    <property type="entry name" value="BcepMu_gp16"/>
    <property type="match status" value="1"/>
</dbReference>
<accession>A0ABM7G6F2</accession>
<dbReference type="EMBL" id="AP018817">
    <property type="protein sequence ID" value="BBF70214.1"/>
    <property type="molecule type" value="Genomic_DNA"/>
</dbReference>